<evidence type="ECO:0000313" key="1">
    <source>
        <dbReference type="EMBL" id="KAK1870447.1"/>
    </source>
</evidence>
<gene>
    <name evidence="1" type="ORF">I4F81_012906</name>
</gene>
<keyword evidence="2" id="KW-1185">Reference proteome</keyword>
<dbReference type="Proteomes" id="UP000798662">
    <property type="component" value="Chromosome 3"/>
</dbReference>
<protein>
    <submittedName>
        <fullName evidence="1">Uncharacterized protein</fullName>
    </submittedName>
</protein>
<proteinExistence type="predicted"/>
<comment type="caution">
    <text evidence="1">The sequence shown here is derived from an EMBL/GenBank/DDBJ whole genome shotgun (WGS) entry which is preliminary data.</text>
</comment>
<reference evidence="1" key="1">
    <citation type="submission" date="2019-11" db="EMBL/GenBank/DDBJ databases">
        <title>Nori genome reveals adaptations in red seaweeds to the harsh intertidal environment.</title>
        <authorList>
            <person name="Wang D."/>
            <person name="Mao Y."/>
        </authorList>
    </citation>
    <scope>NUCLEOTIDE SEQUENCE</scope>
    <source>
        <tissue evidence="1">Gametophyte</tissue>
    </source>
</reference>
<evidence type="ECO:0000313" key="2">
    <source>
        <dbReference type="Proteomes" id="UP000798662"/>
    </source>
</evidence>
<organism evidence="1 2">
    <name type="scientific">Pyropia yezoensis</name>
    <name type="common">Susabi-nori</name>
    <name type="synonym">Porphyra yezoensis</name>
    <dbReference type="NCBI Taxonomy" id="2788"/>
    <lineage>
        <taxon>Eukaryota</taxon>
        <taxon>Rhodophyta</taxon>
        <taxon>Bangiophyceae</taxon>
        <taxon>Bangiales</taxon>
        <taxon>Bangiaceae</taxon>
        <taxon>Pyropia</taxon>
    </lineage>
</organism>
<dbReference type="EMBL" id="CM020620">
    <property type="protein sequence ID" value="KAK1870447.1"/>
    <property type="molecule type" value="Genomic_DNA"/>
</dbReference>
<accession>A0ACC3CKB0</accession>
<sequence length="345" mass="34571">MTSPADAYLPPPPGILDEVAELRRQTVAPEEGADSDRDLEGGRLPVNLFPPGPLFHGADLARPVGDGSMASGSSGHMAGTDGPDAARGSSGSAAGSSGPSADSGTGAARPGTQGAPAGATGGQGDSPSTGVLLVESYEPPPAHTPSPEALAYLEELLDADSSPARTMRAALKSVVLFITSRVGTVPHKIMSCLGGWWPFVLVRAGEERAVSPAEQWNFGVIMPMRLLCTTRRTRLADLEGSMEHMLERIPSNDSHSSQNDAAASIVVLWDRVPEAQPSLKHSLGAAFVAPAPAASSPSVSAIAGTTAPTPTASTAGDPATAAPPAPTATAAAAGGSALVAATGGN</sequence>
<name>A0ACC3CKB0_PYRYE</name>